<feature type="compositionally biased region" description="Polar residues" evidence="5">
    <location>
        <begin position="136"/>
        <end position="145"/>
    </location>
</feature>
<proteinExistence type="predicted"/>
<dbReference type="EMBL" id="VDMD01000008">
    <property type="protein sequence ID" value="TRM64020.1"/>
    <property type="molecule type" value="Genomic_DNA"/>
</dbReference>
<feature type="compositionally biased region" description="Pro residues" evidence="5">
    <location>
        <begin position="495"/>
        <end position="513"/>
    </location>
</feature>
<dbReference type="GO" id="GO:0005634">
    <property type="term" value="C:nucleus"/>
    <property type="evidence" value="ECO:0007669"/>
    <property type="project" value="TreeGrafter"/>
</dbReference>
<dbReference type="Proteomes" id="UP000320762">
    <property type="component" value="Unassembled WGS sequence"/>
</dbReference>
<dbReference type="PROSITE" id="PS50048">
    <property type="entry name" value="ZN2_CY6_FUNGAL_2"/>
    <property type="match status" value="1"/>
</dbReference>
<dbReference type="PANTHER" id="PTHR47424">
    <property type="entry name" value="REGULATORY PROTEIN GAL4"/>
    <property type="match status" value="1"/>
</dbReference>
<feature type="compositionally biased region" description="Polar residues" evidence="5">
    <location>
        <begin position="417"/>
        <end position="432"/>
    </location>
</feature>
<gene>
    <name evidence="7" type="ORF">BD626DRAFT_568621</name>
</gene>
<evidence type="ECO:0000313" key="7">
    <source>
        <dbReference type="EMBL" id="TRM64020.1"/>
    </source>
</evidence>
<feature type="compositionally biased region" description="Basic and acidic residues" evidence="5">
    <location>
        <begin position="385"/>
        <end position="399"/>
    </location>
</feature>
<feature type="compositionally biased region" description="Basic and acidic residues" evidence="5">
    <location>
        <begin position="335"/>
        <end position="353"/>
    </location>
</feature>
<dbReference type="InterPro" id="IPR036864">
    <property type="entry name" value="Zn2-C6_fun-type_DNA-bd_sf"/>
</dbReference>
<evidence type="ECO:0000256" key="1">
    <source>
        <dbReference type="ARBA" id="ARBA00023015"/>
    </source>
</evidence>
<dbReference type="PRINTS" id="PR01217">
    <property type="entry name" value="PRICHEXTENSN"/>
</dbReference>
<evidence type="ECO:0000259" key="6">
    <source>
        <dbReference type="PROSITE" id="PS50048"/>
    </source>
</evidence>
<feature type="compositionally biased region" description="Basic and acidic residues" evidence="5">
    <location>
        <begin position="82"/>
        <end position="99"/>
    </location>
</feature>
<dbReference type="STRING" id="97359.A0A550CGV3"/>
<dbReference type="CDD" id="cd00067">
    <property type="entry name" value="GAL4"/>
    <property type="match status" value="1"/>
</dbReference>
<feature type="region of interest" description="Disordered" evidence="5">
    <location>
        <begin position="119"/>
        <end position="178"/>
    </location>
</feature>
<dbReference type="OrthoDB" id="39175at2759"/>
<dbReference type="PANTHER" id="PTHR47424:SF3">
    <property type="entry name" value="REGULATORY PROTEIN GAL4"/>
    <property type="match status" value="1"/>
</dbReference>
<dbReference type="AlphaFoldDB" id="A0A550CGV3"/>
<feature type="compositionally biased region" description="Basic and acidic residues" evidence="5">
    <location>
        <begin position="51"/>
        <end position="64"/>
    </location>
</feature>
<feature type="compositionally biased region" description="Low complexity" evidence="5">
    <location>
        <begin position="65"/>
        <end position="77"/>
    </location>
</feature>
<feature type="compositionally biased region" description="Pro residues" evidence="5">
    <location>
        <begin position="244"/>
        <end position="253"/>
    </location>
</feature>
<dbReference type="SMART" id="SM00066">
    <property type="entry name" value="GAL4"/>
    <property type="match status" value="1"/>
</dbReference>
<keyword evidence="1" id="KW-0805">Transcription regulation</keyword>
<feature type="compositionally biased region" description="Pro residues" evidence="5">
    <location>
        <begin position="303"/>
        <end position="312"/>
    </location>
</feature>
<dbReference type="InterPro" id="IPR001138">
    <property type="entry name" value="Zn2Cys6_DnaBD"/>
</dbReference>
<organism evidence="7 8">
    <name type="scientific">Schizophyllum amplum</name>
    <dbReference type="NCBI Taxonomy" id="97359"/>
    <lineage>
        <taxon>Eukaryota</taxon>
        <taxon>Fungi</taxon>
        <taxon>Dikarya</taxon>
        <taxon>Basidiomycota</taxon>
        <taxon>Agaricomycotina</taxon>
        <taxon>Agaricomycetes</taxon>
        <taxon>Agaricomycetidae</taxon>
        <taxon>Agaricales</taxon>
        <taxon>Schizophyllaceae</taxon>
        <taxon>Schizophyllum</taxon>
    </lineage>
</organism>
<sequence length="556" mass="62930">MDRRRPLRGDEDDRDRDAGRDSHESSLPPTLQPLMFREPQPPRDSASRSTYEPRDEDEPHRDDSTYPASYPAPAPYTLRPAEPWDAHAHAQRHAQEVTRRYLPARGPVIDDAHEHAVPGYAIHPESHPVAGPSSIPHGSSTQYYSNPPVPVPEDPAYRAVRPPPPRAPTSETFDFYYNSPAHEQQYRERAMYRDEPPMPSSFRPADPMAPRRQERAPPMEYLRPYTGESGWERRDSRYMSSYAPPYPEPPPPMEEYGPSGAYAHHREPWQPEPDRYPPPPPPPASSSMPTPYRQYQEFEPPHRAPPPPPPPSHDTQHYPPDPYSHHYLSPADQQQIHRYDERSWAMDTSRHENYTPGPSSSQSVYSSHPRPDEDMEPPPPQKRARSVEPRKTQTRKTEIACDFCRGRKLRCDGQKPACSNCQQRSNVCTYRSSPRRRGPGKVSKAEKARRKAEKRSNRDAGRSSSSSSSHTTAASAYASGMLQPPYAYGYSSAYLPPPQSGPPLPPGPPPPSFVGPTPMTPVARRSVRGPTRPSYAEEPEEDEETERPEDRRGGGR</sequence>
<comment type="caution">
    <text evidence="7">The sequence shown here is derived from an EMBL/GenBank/DDBJ whole genome shotgun (WGS) entry which is preliminary data.</text>
</comment>
<name>A0A550CGV3_9AGAR</name>
<dbReference type="Pfam" id="PF00172">
    <property type="entry name" value="Zn_clus"/>
    <property type="match status" value="1"/>
</dbReference>
<dbReference type="GO" id="GO:0000435">
    <property type="term" value="P:positive regulation of transcription from RNA polymerase II promoter by galactose"/>
    <property type="evidence" value="ECO:0007669"/>
    <property type="project" value="TreeGrafter"/>
</dbReference>
<dbReference type="GO" id="GO:0000981">
    <property type="term" value="F:DNA-binding transcription factor activity, RNA polymerase II-specific"/>
    <property type="evidence" value="ECO:0007669"/>
    <property type="project" value="InterPro"/>
</dbReference>
<protein>
    <recommendedName>
        <fullName evidence="6">Zn(2)-C6 fungal-type domain-containing protein</fullName>
    </recommendedName>
</protein>
<feature type="compositionally biased region" description="Basic and acidic residues" evidence="5">
    <location>
        <begin position="264"/>
        <end position="275"/>
    </location>
</feature>
<feature type="compositionally biased region" description="Low complexity" evidence="5">
    <location>
        <begin position="463"/>
        <end position="479"/>
    </location>
</feature>
<dbReference type="GO" id="GO:0008270">
    <property type="term" value="F:zinc ion binding"/>
    <property type="evidence" value="ECO:0007669"/>
    <property type="project" value="InterPro"/>
</dbReference>
<dbReference type="PROSITE" id="PS00463">
    <property type="entry name" value="ZN2_CY6_FUNGAL_1"/>
    <property type="match status" value="1"/>
</dbReference>
<keyword evidence="4" id="KW-0539">Nucleus</keyword>
<dbReference type="SUPFAM" id="SSF57701">
    <property type="entry name" value="Zn2/Cys6 DNA-binding domain"/>
    <property type="match status" value="1"/>
</dbReference>
<dbReference type="GO" id="GO:0000978">
    <property type="term" value="F:RNA polymerase II cis-regulatory region sequence-specific DNA binding"/>
    <property type="evidence" value="ECO:0007669"/>
    <property type="project" value="TreeGrafter"/>
</dbReference>
<feature type="region of interest" description="Disordered" evidence="5">
    <location>
        <begin position="192"/>
        <end position="556"/>
    </location>
</feature>
<evidence type="ECO:0000313" key="8">
    <source>
        <dbReference type="Proteomes" id="UP000320762"/>
    </source>
</evidence>
<dbReference type="InterPro" id="IPR051127">
    <property type="entry name" value="Fungal_SecMet_Regulators"/>
</dbReference>
<feature type="compositionally biased region" description="Low complexity" evidence="5">
    <location>
        <begin position="356"/>
        <end position="368"/>
    </location>
</feature>
<feature type="compositionally biased region" description="Acidic residues" evidence="5">
    <location>
        <begin position="537"/>
        <end position="547"/>
    </location>
</feature>
<feature type="region of interest" description="Disordered" evidence="5">
    <location>
        <begin position="1"/>
        <end position="103"/>
    </location>
</feature>
<reference evidence="7 8" key="1">
    <citation type="journal article" date="2019" name="New Phytol.">
        <title>Comparative genomics reveals unique wood-decay strategies and fruiting body development in the Schizophyllaceae.</title>
        <authorList>
            <person name="Almasi E."/>
            <person name="Sahu N."/>
            <person name="Krizsan K."/>
            <person name="Balint B."/>
            <person name="Kovacs G.M."/>
            <person name="Kiss B."/>
            <person name="Cseklye J."/>
            <person name="Drula E."/>
            <person name="Henrissat B."/>
            <person name="Nagy I."/>
            <person name="Chovatia M."/>
            <person name="Adam C."/>
            <person name="LaButti K."/>
            <person name="Lipzen A."/>
            <person name="Riley R."/>
            <person name="Grigoriev I.V."/>
            <person name="Nagy L.G."/>
        </authorList>
    </citation>
    <scope>NUCLEOTIDE SEQUENCE [LARGE SCALE GENOMIC DNA]</scope>
    <source>
        <strain evidence="7 8">NL-1724</strain>
    </source>
</reference>
<feature type="domain" description="Zn(2)-C6 fungal-type" evidence="6">
    <location>
        <begin position="400"/>
        <end position="430"/>
    </location>
</feature>
<evidence type="ECO:0000256" key="5">
    <source>
        <dbReference type="SAM" id="MobiDB-lite"/>
    </source>
</evidence>
<evidence type="ECO:0000256" key="3">
    <source>
        <dbReference type="ARBA" id="ARBA00023163"/>
    </source>
</evidence>
<evidence type="ECO:0000256" key="4">
    <source>
        <dbReference type="ARBA" id="ARBA00023242"/>
    </source>
</evidence>
<dbReference type="Gene3D" id="4.10.240.10">
    <property type="entry name" value="Zn(2)-C6 fungal-type DNA-binding domain"/>
    <property type="match status" value="1"/>
</dbReference>
<evidence type="ECO:0000256" key="2">
    <source>
        <dbReference type="ARBA" id="ARBA00023125"/>
    </source>
</evidence>
<feature type="compositionally biased region" description="Basic and acidic residues" evidence="5">
    <location>
        <begin position="1"/>
        <end position="24"/>
    </location>
</feature>
<keyword evidence="2" id="KW-0238">DNA-binding</keyword>
<accession>A0A550CGV3</accession>
<keyword evidence="8" id="KW-1185">Reference proteome</keyword>
<keyword evidence="3" id="KW-0804">Transcription</keyword>